<reference evidence="1" key="1">
    <citation type="submission" date="2018-11" db="EMBL/GenBank/DDBJ databases">
        <authorList>
            <person name="Alioto T."/>
            <person name="Alioto T."/>
        </authorList>
    </citation>
    <scope>NUCLEOTIDE SEQUENCE</scope>
</reference>
<protein>
    <submittedName>
        <fullName evidence="1">Uncharacterized protein</fullName>
    </submittedName>
</protein>
<dbReference type="InterPro" id="IPR011042">
    <property type="entry name" value="6-blade_b-propeller_TolB-like"/>
</dbReference>
<accession>A0A8B6GXL5</accession>
<evidence type="ECO:0000313" key="1">
    <source>
        <dbReference type="EMBL" id="VDI71127.1"/>
    </source>
</evidence>
<dbReference type="AlphaFoldDB" id="A0A8B6GXL5"/>
<dbReference type="SUPFAM" id="SSF101898">
    <property type="entry name" value="NHL repeat"/>
    <property type="match status" value="1"/>
</dbReference>
<gene>
    <name evidence="1" type="ORF">MGAL_10B048489</name>
</gene>
<dbReference type="EMBL" id="UYJE01009194">
    <property type="protein sequence ID" value="VDI71127.1"/>
    <property type="molecule type" value="Genomic_DNA"/>
</dbReference>
<sequence>MSISVASSNAKQSTALFELEEAIDRTLLNVKECKTNRETAIKEIEKQECEVRKMIFETRKKVNLHLNKLEKKLLNELRSSSRTWKSKHMEIIQWLESTEEMIAKLSEQTLHMKQLSSDIQVFLGTRQVHQVITSKMESIKREIGDAKDYEMKLCINSMIKQLPNELETLGEIKVTDCNAKLDFRDPKIGQAQTRIISDTKLQVIKTFQTCRRSGPCGISSCVILPNGHLLTSQYTWDICLVEHSDTGEYIRDVPIPVFKKPYDIAVIDRNRIAVTYGEPEFLEIMNLKTCKIERRVELKDYCWGVCHENGRLYVRSGNSTMQVINLSGGKRKTFQIESNDVRDITTSRDRLYYTDNEKVYCCRLNGDKLWQFPLEGRSIEDLCSIAVDIDNNVYVLCDESNNLTYIHHNGRDSRLLLTEYDGLLEPHSLYYDREKNTMRICNRHGLVWLYNVV</sequence>
<dbReference type="OrthoDB" id="6066359at2759"/>
<evidence type="ECO:0000313" key="2">
    <source>
        <dbReference type="Proteomes" id="UP000596742"/>
    </source>
</evidence>
<proteinExistence type="predicted"/>
<dbReference type="Proteomes" id="UP000596742">
    <property type="component" value="Unassembled WGS sequence"/>
</dbReference>
<dbReference type="Gene3D" id="2.120.10.30">
    <property type="entry name" value="TolB, C-terminal domain"/>
    <property type="match status" value="1"/>
</dbReference>
<organism evidence="1 2">
    <name type="scientific">Mytilus galloprovincialis</name>
    <name type="common">Mediterranean mussel</name>
    <dbReference type="NCBI Taxonomy" id="29158"/>
    <lineage>
        <taxon>Eukaryota</taxon>
        <taxon>Metazoa</taxon>
        <taxon>Spiralia</taxon>
        <taxon>Lophotrochozoa</taxon>
        <taxon>Mollusca</taxon>
        <taxon>Bivalvia</taxon>
        <taxon>Autobranchia</taxon>
        <taxon>Pteriomorphia</taxon>
        <taxon>Mytilida</taxon>
        <taxon>Mytiloidea</taxon>
        <taxon>Mytilidae</taxon>
        <taxon>Mytilinae</taxon>
        <taxon>Mytilus</taxon>
    </lineage>
</organism>
<name>A0A8B6GXL5_MYTGA</name>
<comment type="caution">
    <text evidence="1">The sequence shown here is derived from an EMBL/GenBank/DDBJ whole genome shotgun (WGS) entry which is preliminary data.</text>
</comment>
<keyword evidence="2" id="KW-1185">Reference proteome</keyword>